<dbReference type="GO" id="GO:0003700">
    <property type="term" value="F:DNA-binding transcription factor activity"/>
    <property type="evidence" value="ECO:0007669"/>
    <property type="project" value="TreeGrafter"/>
</dbReference>
<dbReference type="Pfam" id="PF00356">
    <property type="entry name" value="LacI"/>
    <property type="match status" value="1"/>
</dbReference>
<dbReference type="InterPro" id="IPR000843">
    <property type="entry name" value="HTH_LacI"/>
</dbReference>
<dbReference type="InterPro" id="IPR010982">
    <property type="entry name" value="Lambda_DNA-bd_dom_sf"/>
</dbReference>
<dbReference type="SUPFAM" id="SSF53822">
    <property type="entry name" value="Periplasmic binding protein-like I"/>
    <property type="match status" value="1"/>
</dbReference>
<evidence type="ECO:0000256" key="3">
    <source>
        <dbReference type="ARBA" id="ARBA00023163"/>
    </source>
</evidence>
<organism evidence="5 6">
    <name type="scientific">Brevibacterium casei</name>
    <dbReference type="NCBI Taxonomy" id="33889"/>
    <lineage>
        <taxon>Bacteria</taxon>
        <taxon>Bacillati</taxon>
        <taxon>Actinomycetota</taxon>
        <taxon>Actinomycetes</taxon>
        <taxon>Micrococcales</taxon>
        <taxon>Brevibacteriaceae</taxon>
        <taxon>Brevibacterium</taxon>
    </lineage>
</organism>
<evidence type="ECO:0000313" key="6">
    <source>
        <dbReference type="Proteomes" id="UP000216867"/>
    </source>
</evidence>
<dbReference type="Proteomes" id="UP000216867">
    <property type="component" value="Unassembled WGS sequence"/>
</dbReference>
<gene>
    <name evidence="5" type="ORF">B8X04_11920</name>
</gene>
<name>A0A269ZB16_9MICO</name>
<dbReference type="Pfam" id="PF13407">
    <property type="entry name" value="Peripla_BP_4"/>
    <property type="match status" value="1"/>
</dbReference>
<sequence length="355" mass="37062">MVKQHDRPTLATVAERAGVSIKTASRVLNGEKHVASTTAAKVETAAEELGFRLNSAARRLREGSRSPYIGVVLSDMGDPLQVRILARLEHDLADRGLRPVVTVTGGDPDIERSFVDDCLGGDMSGICVVCSQPESADLYARVPGQAASAKPGEVGVVSLDPAVAGPGITTIAADDVAAGRRAAEQLVRHGHISIGVIGDRSLIESQARRFAGIREVLAGRGDIGWRAYLETGAHDQSSAKNVVAALLGSRAAPTALITLSATVTMGAIDASRRLDQWPAVVGIDDFPGADLLDVTVVDPDVDAMSAEAVRVLTGDHRRSSGTGSIPLLTSANGLTPVRLIRRGSGEESPRQVAAR</sequence>
<dbReference type="SUPFAM" id="SSF47413">
    <property type="entry name" value="lambda repressor-like DNA-binding domains"/>
    <property type="match status" value="1"/>
</dbReference>
<evidence type="ECO:0000259" key="4">
    <source>
        <dbReference type="PROSITE" id="PS50932"/>
    </source>
</evidence>
<feature type="domain" description="HTH lacI-type" evidence="4">
    <location>
        <begin position="8"/>
        <end position="62"/>
    </location>
</feature>
<reference evidence="5 6" key="1">
    <citation type="submission" date="2017-04" db="EMBL/GenBank/DDBJ databases">
        <title>Kefir bacterial isolates.</title>
        <authorList>
            <person name="Kim Y."/>
            <person name="Blasche S."/>
            <person name="Patil K.R."/>
        </authorList>
    </citation>
    <scope>NUCLEOTIDE SEQUENCE [LARGE SCALE GENOMIC DNA]</scope>
    <source>
        <strain evidence="5 6">OG2</strain>
    </source>
</reference>
<dbReference type="Gene3D" id="1.10.260.40">
    <property type="entry name" value="lambda repressor-like DNA-binding domains"/>
    <property type="match status" value="1"/>
</dbReference>
<keyword evidence="2" id="KW-0238">DNA-binding</keyword>
<dbReference type="CDD" id="cd06267">
    <property type="entry name" value="PBP1_LacI_sugar_binding-like"/>
    <property type="match status" value="1"/>
</dbReference>
<evidence type="ECO:0000256" key="2">
    <source>
        <dbReference type="ARBA" id="ARBA00023125"/>
    </source>
</evidence>
<proteinExistence type="predicted"/>
<accession>A0A269ZB16</accession>
<dbReference type="GO" id="GO:0000976">
    <property type="term" value="F:transcription cis-regulatory region binding"/>
    <property type="evidence" value="ECO:0007669"/>
    <property type="project" value="TreeGrafter"/>
</dbReference>
<dbReference type="PROSITE" id="PS50932">
    <property type="entry name" value="HTH_LACI_2"/>
    <property type="match status" value="1"/>
</dbReference>
<comment type="caution">
    <text evidence="5">The sequence shown here is derived from an EMBL/GenBank/DDBJ whole genome shotgun (WGS) entry which is preliminary data.</text>
</comment>
<dbReference type="InterPro" id="IPR025997">
    <property type="entry name" value="SBP_2_dom"/>
</dbReference>
<evidence type="ECO:0000313" key="5">
    <source>
        <dbReference type="EMBL" id="PAK94945.1"/>
    </source>
</evidence>
<dbReference type="AlphaFoldDB" id="A0A269ZB16"/>
<protein>
    <submittedName>
        <fullName evidence="5">LacI family transcriptional regulator</fullName>
    </submittedName>
</protein>
<evidence type="ECO:0000256" key="1">
    <source>
        <dbReference type="ARBA" id="ARBA00023015"/>
    </source>
</evidence>
<dbReference type="PANTHER" id="PTHR30146:SF109">
    <property type="entry name" value="HTH-TYPE TRANSCRIPTIONAL REGULATOR GALS"/>
    <property type="match status" value="1"/>
</dbReference>
<dbReference type="SMART" id="SM00354">
    <property type="entry name" value="HTH_LACI"/>
    <property type="match status" value="1"/>
</dbReference>
<dbReference type="InterPro" id="IPR028082">
    <property type="entry name" value="Peripla_BP_I"/>
</dbReference>
<keyword evidence="1" id="KW-0805">Transcription regulation</keyword>
<dbReference type="RefSeq" id="WP_095376412.1">
    <property type="nucleotide sequence ID" value="NZ_JALXUT010000021.1"/>
</dbReference>
<dbReference type="PANTHER" id="PTHR30146">
    <property type="entry name" value="LACI-RELATED TRANSCRIPTIONAL REPRESSOR"/>
    <property type="match status" value="1"/>
</dbReference>
<dbReference type="Gene3D" id="3.40.50.2300">
    <property type="match status" value="2"/>
</dbReference>
<dbReference type="CDD" id="cd01392">
    <property type="entry name" value="HTH_LacI"/>
    <property type="match status" value="1"/>
</dbReference>
<keyword evidence="3" id="KW-0804">Transcription</keyword>
<dbReference type="EMBL" id="NCWY01000010">
    <property type="protein sequence ID" value="PAK94945.1"/>
    <property type="molecule type" value="Genomic_DNA"/>
</dbReference>